<feature type="compositionally biased region" description="Polar residues" evidence="2">
    <location>
        <begin position="745"/>
        <end position="755"/>
    </location>
</feature>
<dbReference type="Gene3D" id="1.10.8.270">
    <property type="entry name" value="putative rabgap domain of human tbc1 domain family member 14 like domains"/>
    <property type="match status" value="1"/>
</dbReference>
<accession>A0A5M3N252</accession>
<dbReference type="GeneID" id="19209965"/>
<keyword evidence="1" id="KW-0343">GTPase activation</keyword>
<dbReference type="PANTHER" id="PTHR22957">
    <property type="entry name" value="TBC1 DOMAIN FAMILY MEMBER GTPASE-ACTIVATING PROTEIN"/>
    <property type="match status" value="1"/>
</dbReference>
<dbReference type="KEGG" id="cput:CONPUDRAFT_79708"/>
<comment type="caution">
    <text evidence="4">The sequence shown here is derived from an EMBL/GenBank/DDBJ whole genome shotgun (WGS) entry which is preliminary data.</text>
</comment>
<dbReference type="Pfam" id="PF00566">
    <property type="entry name" value="RabGAP-TBC"/>
    <property type="match status" value="1"/>
</dbReference>
<evidence type="ECO:0000256" key="2">
    <source>
        <dbReference type="SAM" id="MobiDB-lite"/>
    </source>
</evidence>
<feature type="compositionally biased region" description="Basic and acidic residues" evidence="2">
    <location>
        <begin position="601"/>
        <end position="615"/>
    </location>
</feature>
<reference evidence="5" key="1">
    <citation type="journal article" date="2012" name="Science">
        <title>The Paleozoic origin of enzymatic lignin decomposition reconstructed from 31 fungal genomes.</title>
        <authorList>
            <person name="Floudas D."/>
            <person name="Binder M."/>
            <person name="Riley R."/>
            <person name="Barry K."/>
            <person name="Blanchette R.A."/>
            <person name="Henrissat B."/>
            <person name="Martinez A.T."/>
            <person name="Otillar R."/>
            <person name="Spatafora J.W."/>
            <person name="Yadav J.S."/>
            <person name="Aerts A."/>
            <person name="Benoit I."/>
            <person name="Boyd A."/>
            <person name="Carlson A."/>
            <person name="Copeland A."/>
            <person name="Coutinho P.M."/>
            <person name="de Vries R.P."/>
            <person name="Ferreira P."/>
            <person name="Findley K."/>
            <person name="Foster B."/>
            <person name="Gaskell J."/>
            <person name="Glotzer D."/>
            <person name="Gorecki P."/>
            <person name="Heitman J."/>
            <person name="Hesse C."/>
            <person name="Hori C."/>
            <person name="Igarashi K."/>
            <person name="Jurgens J.A."/>
            <person name="Kallen N."/>
            <person name="Kersten P."/>
            <person name="Kohler A."/>
            <person name="Kuees U."/>
            <person name="Kumar T.K.A."/>
            <person name="Kuo A."/>
            <person name="LaButti K."/>
            <person name="Larrondo L.F."/>
            <person name="Lindquist E."/>
            <person name="Ling A."/>
            <person name="Lombard V."/>
            <person name="Lucas S."/>
            <person name="Lundell T."/>
            <person name="Martin R."/>
            <person name="McLaughlin D.J."/>
            <person name="Morgenstern I."/>
            <person name="Morin E."/>
            <person name="Murat C."/>
            <person name="Nagy L.G."/>
            <person name="Nolan M."/>
            <person name="Ohm R.A."/>
            <person name="Patyshakuliyeva A."/>
            <person name="Rokas A."/>
            <person name="Ruiz-Duenas F.J."/>
            <person name="Sabat G."/>
            <person name="Salamov A."/>
            <person name="Samejima M."/>
            <person name="Schmutz J."/>
            <person name="Slot J.C."/>
            <person name="St John F."/>
            <person name="Stenlid J."/>
            <person name="Sun H."/>
            <person name="Sun S."/>
            <person name="Syed K."/>
            <person name="Tsang A."/>
            <person name="Wiebenga A."/>
            <person name="Young D."/>
            <person name="Pisabarro A."/>
            <person name="Eastwood D.C."/>
            <person name="Martin F."/>
            <person name="Cullen D."/>
            <person name="Grigoriev I.V."/>
            <person name="Hibbett D.S."/>
        </authorList>
    </citation>
    <scope>NUCLEOTIDE SEQUENCE [LARGE SCALE GENOMIC DNA]</scope>
    <source>
        <strain evidence="5">RWD-64-598 SS2</strain>
    </source>
</reference>
<dbReference type="SUPFAM" id="SSF47923">
    <property type="entry name" value="Ypt/Rab-GAP domain of gyp1p"/>
    <property type="match status" value="2"/>
</dbReference>
<feature type="region of interest" description="Disordered" evidence="2">
    <location>
        <begin position="601"/>
        <end position="769"/>
    </location>
</feature>
<dbReference type="Proteomes" id="UP000053558">
    <property type="component" value="Unassembled WGS sequence"/>
</dbReference>
<proteinExistence type="predicted"/>
<dbReference type="GO" id="GO:0005096">
    <property type="term" value="F:GTPase activator activity"/>
    <property type="evidence" value="ECO:0007669"/>
    <property type="project" value="UniProtKB-KW"/>
</dbReference>
<feature type="compositionally biased region" description="Polar residues" evidence="2">
    <location>
        <begin position="725"/>
        <end position="735"/>
    </location>
</feature>
<feature type="compositionally biased region" description="Polar residues" evidence="2">
    <location>
        <begin position="661"/>
        <end position="675"/>
    </location>
</feature>
<dbReference type="FunFam" id="1.10.8.270:FF:000011">
    <property type="entry name" value="TBC1 domain family member 5"/>
    <property type="match status" value="1"/>
</dbReference>
<evidence type="ECO:0000313" key="5">
    <source>
        <dbReference type="Proteomes" id="UP000053558"/>
    </source>
</evidence>
<dbReference type="SMART" id="SM00164">
    <property type="entry name" value="TBC"/>
    <property type="match status" value="1"/>
</dbReference>
<dbReference type="GO" id="GO:0005737">
    <property type="term" value="C:cytoplasm"/>
    <property type="evidence" value="ECO:0007669"/>
    <property type="project" value="UniProtKB-ARBA"/>
</dbReference>
<dbReference type="AlphaFoldDB" id="A0A5M3N252"/>
<dbReference type="OMA" id="LHDENPW"/>
<dbReference type="FunFam" id="1.10.472.80:FF:000038">
    <property type="entry name" value="TBC1 domain family member 5"/>
    <property type="match status" value="1"/>
</dbReference>
<feature type="region of interest" description="Disordered" evidence="2">
    <location>
        <begin position="414"/>
        <end position="442"/>
    </location>
</feature>
<keyword evidence="5" id="KW-1185">Reference proteome</keyword>
<protein>
    <submittedName>
        <fullName evidence="4">RabGAP TBC</fullName>
    </submittedName>
</protein>
<dbReference type="Gene3D" id="1.10.472.80">
    <property type="entry name" value="Ypt/Rab-GAP domain of gyp1p, domain 3"/>
    <property type="match status" value="1"/>
</dbReference>
<dbReference type="InterPro" id="IPR035969">
    <property type="entry name" value="Rab-GAP_TBC_sf"/>
</dbReference>
<dbReference type="PANTHER" id="PTHR22957:SF337">
    <property type="entry name" value="TBC1 DOMAIN FAMILY MEMBER 5"/>
    <property type="match status" value="1"/>
</dbReference>
<name>A0A5M3N252_CONPW</name>
<evidence type="ECO:0000259" key="3">
    <source>
        <dbReference type="PROSITE" id="PS50086"/>
    </source>
</evidence>
<dbReference type="InterPro" id="IPR000195">
    <property type="entry name" value="Rab-GAP-TBC_dom"/>
</dbReference>
<feature type="compositionally biased region" description="Polar residues" evidence="2">
    <location>
        <begin position="693"/>
        <end position="717"/>
    </location>
</feature>
<organism evidence="4 5">
    <name type="scientific">Coniophora puteana (strain RWD-64-598)</name>
    <name type="common">Brown rot fungus</name>
    <dbReference type="NCBI Taxonomy" id="741705"/>
    <lineage>
        <taxon>Eukaryota</taxon>
        <taxon>Fungi</taxon>
        <taxon>Dikarya</taxon>
        <taxon>Basidiomycota</taxon>
        <taxon>Agaricomycotina</taxon>
        <taxon>Agaricomycetes</taxon>
        <taxon>Agaricomycetidae</taxon>
        <taxon>Boletales</taxon>
        <taxon>Coniophorineae</taxon>
        <taxon>Coniophoraceae</taxon>
        <taxon>Coniophora</taxon>
    </lineage>
</organism>
<gene>
    <name evidence="4" type="ORF">CONPUDRAFT_79708</name>
</gene>
<dbReference type="OrthoDB" id="27140at2759"/>
<sequence>MNGNAARSQDSTKHVYHALFSSGQSLPRIRDAVLGRRLLKISEGEIGVPGRSIVWKLFLLQDAPLSSPIDSSPNPPTQMLRKLRTEYSDLLLEHMRAPDGGFDESFVIPGVTVPQSTRSNVNLQKNNPLSLDNENPWNQWFAAVELRKTIKQDVERTFPDIDYFRDPDVQQHLTNILFLYAAIHTDKGYRQGMHELLAPLYYAVDYDSMEEQPDEPVSHLCSAKWAAADSWALFSSIMNDVGQWYEWREPPPSRDQSKLEPHVTPVVKTCKNVQETLLKACDPVLYGSMRSSGLEPQIYGLRWLRLLFTREFSMPDAMVLWDGLFTSDRPLSSLIQWVCVAMLIRIRSKLISSDYSTQLMFLLRYPHLPSSMQGSHHITLLLQQAEALKISPSPATAASLTMENQSILSIPVEVPESPAPRPRSRHRGHQASASESHAPGSPIVHVSEQSRQYSLQQLGLPEMIARNFLDRGESLGINKTVLHAVSELKRNLPELANSWSRSPSADLTSYPLSEERPIEQRSSWESRSRFEIEREVTELRSLNRQLGESLRWVAEILSRDSSGDQTEQPTERQEAMATLCYARDVLCGDVSEIDEQRLWGSEERRAERAGEETRSFTRAKPSSPLTATAFARSMGSGMRPQTTTTTTHPHRGFQRLPSDPLMNTSSATKSPVSTPLSPPEASSPFLTPDATGHSMSTWSHSRFQSVTDASSANTRSRGSAIGIASQLSAQTTPRSSADDGPPPTKQTVGGAQSPRSRLEVQQDPLGVLR</sequence>
<dbReference type="EMBL" id="JH711574">
    <property type="protein sequence ID" value="EIW85005.1"/>
    <property type="molecule type" value="Genomic_DNA"/>
</dbReference>
<evidence type="ECO:0000256" key="1">
    <source>
        <dbReference type="ARBA" id="ARBA00022468"/>
    </source>
</evidence>
<dbReference type="PROSITE" id="PS50086">
    <property type="entry name" value="TBC_RABGAP"/>
    <property type="match status" value="1"/>
</dbReference>
<evidence type="ECO:0000313" key="4">
    <source>
        <dbReference type="EMBL" id="EIW85005.1"/>
    </source>
</evidence>
<dbReference type="RefSeq" id="XP_007764260.1">
    <property type="nucleotide sequence ID" value="XM_007766070.1"/>
</dbReference>
<feature type="domain" description="Rab-GAP TBC" evidence="3">
    <location>
        <begin position="130"/>
        <end position="328"/>
    </location>
</feature>